<dbReference type="PANTHER" id="PTHR30600">
    <property type="entry name" value="CYTOCHROME C PEROXIDASE-RELATED"/>
    <property type="match status" value="1"/>
</dbReference>
<feature type="signal peptide" evidence="8">
    <location>
        <begin position="1"/>
        <end position="34"/>
    </location>
</feature>
<keyword evidence="4 8" id="KW-0732">Signal</keyword>
<evidence type="ECO:0000256" key="5">
    <source>
        <dbReference type="ARBA" id="ARBA00023002"/>
    </source>
</evidence>
<evidence type="ECO:0000313" key="11">
    <source>
        <dbReference type="Proteomes" id="UP000307956"/>
    </source>
</evidence>
<dbReference type="InterPro" id="IPR006311">
    <property type="entry name" value="TAT_signal"/>
</dbReference>
<accession>A0A4V3W9W1</accession>
<dbReference type="EMBL" id="SSOD01000019">
    <property type="protein sequence ID" value="THF56865.1"/>
    <property type="molecule type" value="Genomic_DNA"/>
</dbReference>
<dbReference type="InterPro" id="IPR004852">
    <property type="entry name" value="Di-haem_cyt_c_peroxidsae"/>
</dbReference>
<dbReference type="GO" id="GO:0009055">
    <property type="term" value="F:electron transfer activity"/>
    <property type="evidence" value="ECO:0007669"/>
    <property type="project" value="InterPro"/>
</dbReference>
<name>A0A4V3W9W1_9RHOO</name>
<feature type="domain" description="Cytochrome c" evidence="9">
    <location>
        <begin position="246"/>
        <end position="382"/>
    </location>
</feature>
<dbReference type="GO" id="GO:0020037">
    <property type="term" value="F:heme binding"/>
    <property type="evidence" value="ECO:0007669"/>
    <property type="project" value="InterPro"/>
</dbReference>
<dbReference type="InterPro" id="IPR009056">
    <property type="entry name" value="Cyt_c-like_dom"/>
</dbReference>
<dbReference type="SUPFAM" id="SSF46626">
    <property type="entry name" value="Cytochrome c"/>
    <property type="match status" value="2"/>
</dbReference>
<gene>
    <name evidence="10" type="ORF">E6O51_18705</name>
</gene>
<dbReference type="InterPro" id="IPR051395">
    <property type="entry name" value="Cytochrome_c_Peroxidase/MauG"/>
</dbReference>
<keyword evidence="3 7" id="KW-0479">Metal-binding</keyword>
<evidence type="ECO:0000256" key="4">
    <source>
        <dbReference type="ARBA" id="ARBA00022729"/>
    </source>
</evidence>
<dbReference type="Gene3D" id="1.10.760.10">
    <property type="entry name" value="Cytochrome c-like domain"/>
    <property type="match status" value="2"/>
</dbReference>
<organism evidence="10 11">
    <name type="scientific">Pseudothauera rhizosphaerae</name>
    <dbReference type="NCBI Taxonomy" id="2565932"/>
    <lineage>
        <taxon>Bacteria</taxon>
        <taxon>Pseudomonadati</taxon>
        <taxon>Pseudomonadota</taxon>
        <taxon>Betaproteobacteria</taxon>
        <taxon>Rhodocyclales</taxon>
        <taxon>Zoogloeaceae</taxon>
        <taxon>Pseudothauera</taxon>
    </lineage>
</organism>
<keyword evidence="10" id="KW-0575">Peroxidase</keyword>
<dbReference type="OrthoDB" id="9805202at2"/>
<evidence type="ECO:0000256" key="8">
    <source>
        <dbReference type="SAM" id="SignalP"/>
    </source>
</evidence>
<keyword evidence="11" id="KW-1185">Reference proteome</keyword>
<keyword evidence="5" id="KW-0560">Oxidoreductase</keyword>
<keyword evidence="6 7" id="KW-0408">Iron</keyword>
<keyword evidence="2 7" id="KW-0349">Heme</keyword>
<evidence type="ECO:0000256" key="2">
    <source>
        <dbReference type="ARBA" id="ARBA00022617"/>
    </source>
</evidence>
<sequence>MKQPPAHPLIRRACRRGARLAALAGALLAWPAAAACTLPDDGWDAACLRAVYTRDIAHWPPPQGVDRTDWREMAPVGTLAAPAPQPTRAALGERLFFDPRLSRSDLLACVSCHRPGHGFADTQAVSAGHEGRLGTRNAPTVLGAAHAPALFWDGRAATLEAQASGPIAHPDEMAMPLDELPGKLAALDDYEAAFTRAFAGESAGNGQGAVTLARIAAALAAYQRTLLPPETRFDRFLAGERGALDDRELLGLHLFRTKGRCMTCHDGPLLTDNRFHNLGLTWYGRQYEDLGRYGVTGDPVDVGRFRTPTLRQVAHTGPWMHNGRFPSLRGILNMYNAGMPQPKPANAEQARDPLFPKTSELLRPLDLTPEELDALEAFLAVL</sequence>
<dbReference type="PANTHER" id="PTHR30600:SF10">
    <property type="entry name" value="BLL6722 PROTEIN"/>
    <property type="match status" value="1"/>
</dbReference>
<evidence type="ECO:0000259" key="9">
    <source>
        <dbReference type="PROSITE" id="PS51007"/>
    </source>
</evidence>
<dbReference type="PROSITE" id="PS51007">
    <property type="entry name" value="CYTC"/>
    <property type="match status" value="2"/>
</dbReference>
<dbReference type="AlphaFoldDB" id="A0A4V3W9W1"/>
<dbReference type="GO" id="GO:0046872">
    <property type="term" value="F:metal ion binding"/>
    <property type="evidence" value="ECO:0007669"/>
    <property type="project" value="UniProtKB-KW"/>
</dbReference>
<dbReference type="Pfam" id="PF03150">
    <property type="entry name" value="CCP_MauG"/>
    <property type="match status" value="1"/>
</dbReference>
<protein>
    <submittedName>
        <fullName evidence="10">Cytochrome-c peroxidase</fullName>
    </submittedName>
</protein>
<comment type="caution">
    <text evidence="10">The sequence shown here is derived from an EMBL/GenBank/DDBJ whole genome shotgun (WGS) entry which is preliminary data.</text>
</comment>
<dbReference type="RefSeq" id="WP_136386536.1">
    <property type="nucleotide sequence ID" value="NZ_SSOD01000019.1"/>
</dbReference>
<dbReference type="PROSITE" id="PS51318">
    <property type="entry name" value="TAT"/>
    <property type="match status" value="1"/>
</dbReference>
<dbReference type="GO" id="GO:0030313">
    <property type="term" value="C:cell envelope"/>
    <property type="evidence" value="ECO:0007669"/>
    <property type="project" value="UniProtKB-SubCell"/>
</dbReference>
<proteinExistence type="predicted"/>
<dbReference type="Proteomes" id="UP000307956">
    <property type="component" value="Unassembled WGS sequence"/>
</dbReference>
<feature type="domain" description="Cytochrome c" evidence="9">
    <location>
        <begin position="87"/>
        <end position="203"/>
    </location>
</feature>
<evidence type="ECO:0000313" key="10">
    <source>
        <dbReference type="EMBL" id="THF56865.1"/>
    </source>
</evidence>
<feature type="chain" id="PRO_5020572511" evidence="8">
    <location>
        <begin position="35"/>
        <end position="382"/>
    </location>
</feature>
<dbReference type="InterPro" id="IPR036909">
    <property type="entry name" value="Cyt_c-like_dom_sf"/>
</dbReference>
<reference evidence="10 11" key="1">
    <citation type="submission" date="2019-04" db="EMBL/GenBank/DDBJ databases">
        <title>Azoarcus rhizosphaerae sp. nov. isolated from rhizosphere of Ficus religiosa.</title>
        <authorList>
            <person name="Lin S.-Y."/>
            <person name="Hameed A."/>
            <person name="Hsu Y.-H."/>
            <person name="Young C.-C."/>
        </authorList>
    </citation>
    <scope>NUCLEOTIDE SEQUENCE [LARGE SCALE GENOMIC DNA]</scope>
    <source>
        <strain evidence="10 11">CC-YHH848</strain>
    </source>
</reference>
<comment type="subcellular location">
    <subcellularLocation>
        <location evidence="1">Cell envelope</location>
    </subcellularLocation>
</comment>
<evidence type="ECO:0000256" key="6">
    <source>
        <dbReference type="ARBA" id="ARBA00023004"/>
    </source>
</evidence>
<dbReference type="GO" id="GO:0004130">
    <property type="term" value="F:cytochrome-c peroxidase activity"/>
    <property type="evidence" value="ECO:0007669"/>
    <property type="project" value="TreeGrafter"/>
</dbReference>
<evidence type="ECO:0000256" key="3">
    <source>
        <dbReference type="ARBA" id="ARBA00022723"/>
    </source>
</evidence>
<evidence type="ECO:0000256" key="7">
    <source>
        <dbReference type="PROSITE-ProRule" id="PRU00433"/>
    </source>
</evidence>
<evidence type="ECO:0000256" key="1">
    <source>
        <dbReference type="ARBA" id="ARBA00004196"/>
    </source>
</evidence>